<dbReference type="PANTHER" id="PTHR43630">
    <property type="entry name" value="POLY-BETA-1,6-N-ACETYL-D-GLUCOSAMINE SYNTHASE"/>
    <property type="match status" value="1"/>
</dbReference>
<keyword evidence="8" id="KW-1185">Reference proteome</keyword>
<dbReference type="GO" id="GO:0016810">
    <property type="term" value="F:hydrolase activity, acting on carbon-nitrogen (but not peptide) bonds"/>
    <property type="evidence" value="ECO:0007669"/>
    <property type="project" value="InterPro"/>
</dbReference>
<reference evidence="7" key="2">
    <citation type="submission" date="2020-09" db="EMBL/GenBank/DDBJ databases">
        <authorList>
            <person name="Sun Q."/>
            <person name="Zhou Y."/>
        </authorList>
    </citation>
    <scope>NUCLEOTIDE SEQUENCE</scope>
    <source>
        <strain evidence="7">CGMCC 4.7299</strain>
    </source>
</reference>
<feature type="transmembrane region" description="Helical" evidence="5">
    <location>
        <begin position="315"/>
        <end position="340"/>
    </location>
</feature>
<feature type="domain" description="NodB homology" evidence="6">
    <location>
        <begin position="82"/>
        <end position="269"/>
    </location>
</feature>
<keyword evidence="5" id="KW-0472">Membrane</keyword>
<sequence length="841" mass="91574">MAAPSPRVRLRIPRPRVLIGTLMLVLFVAVLIVQAYINAEFTGDHVESEIGDQNGVPADIRGGGPILNTTGGQTSSNRLPPLTIALTFDDGPDPTWTPQILKVLEENDAHGTFFVIGTEVARHPDLTRRIVGGGNELGLHTFTHPNLQRIPQWRRQLELSQTQFVIARAAGVQTQLARFPYSSRPSAIDDVNWKIVKQAGADGYLVVVNDLDSEDWQRPGISRIVRNAMPAGDDSAVVLFHDAGGDRAQTVAALRQYIPMMKARGYRFTTVTEGLNLGLAERTQRPPLPVNPPAARADAWRGGALIWTVRLADGMVWLIAGLFLVVGLLTVGRTALMLLFAGRHARQRRKPDWSWGPPVTEPVSVIVPAYNEKEGIEAAVRSLAGGDYPHIEVVVVDDGSTDGTAELVERMALPNVRVIRVPNGGKSNALNTGVALAKHDIIVTVDGDTIFEPDSIRMLVQPFASPAVGAVAGNVKVGNRGSLVAAWQHIEYVIGFNLDRRLYEVLNCMPTVPGAIGAFRRVALAEVGGISDETLAEDTDVTMALCRAGWRVVYEERARAWTEAPATLEQLYRQRYRWSYGTMQAMWKHRKALTDTGDSGRFGRRGLPFLALFGVALPMLAPVVDIMLVYGLVFWELNETLLAWCGMLALQLFTAAVAFRLDRESMRPLWRLPLQQFAYRQLMYLVLIQSATTALTGGRLRWHKLNRAGLPGTASGTDTVPDHTAFQNTAPGDAAPGDTAPETVERDVETTLADVAAEAPTQIMAGQQIIPGQKVAPQVDSWPPTSPLPTSPRHPAGGRAVARPPVPAQPEPVENTYFEPRDMPTAGAPPDGESPGRIRLG</sequence>
<keyword evidence="2" id="KW-0328">Glycosyltransferase</keyword>
<feature type="compositionally biased region" description="Low complexity" evidence="4">
    <location>
        <begin position="793"/>
        <end position="803"/>
    </location>
</feature>
<dbReference type="AlphaFoldDB" id="A0A8J3BXA5"/>
<comment type="similarity">
    <text evidence="1">Belongs to the glycosyltransferase 2 family.</text>
</comment>
<feature type="compositionally biased region" description="Low complexity" evidence="4">
    <location>
        <begin position="729"/>
        <end position="741"/>
    </location>
</feature>
<evidence type="ECO:0000256" key="4">
    <source>
        <dbReference type="SAM" id="MobiDB-lite"/>
    </source>
</evidence>
<comment type="caution">
    <text evidence="7">The sequence shown here is derived from an EMBL/GenBank/DDBJ whole genome shotgun (WGS) entry which is preliminary data.</text>
</comment>
<dbReference type="GO" id="GO:0016757">
    <property type="term" value="F:glycosyltransferase activity"/>
    <property type="evidence" value="ECO:0007669"/>
    <property type="project" value="UniProtKB-KW"/>
</dbReference>
<organism evidence="7 8">
    <name type="scientific">Mangrovihabitans endophyticus</name>
    <dbReference type="NCBI Taxonomy" id="1751298"/>
    <lineage>
        <taxon>Bacteria</taxon>
        <taxon>Bacillati</taxon>
        <taxon>Actinomycetota</taxon>
        <taxon>Actinomycetes</taxon>
        <taxon>Micromonosporales</taxon>
        <taxon>Micromonosporaceae</taxon>
        <taxon>Mangrovihabitans</taxon>
    </lineage>
</organism>
<dbReference type="RefSeq" id="WP_373292755.1">
    <property type="nucleotide sequence ID" value="NZ_BMMX01000004.1"/>
</dbReference>
<evidence type="ECO:0000313" key="7">
    <source>
        <dbReference type="EMBL" id="GGK83767.1"/>
    </source>
</evidence>
<evidence type="ECO:0000256" key="5">
    <source>
        <dbReference type="SAM" id="Phobius"/>
    </source>
</evidence>
<gene>
    <name evidence="7" type="ORF">GCM10012284_17370</name>
</gene>
<feature type="region of interest" description="Disordered" evidence="4">
    <location>
        <begin position="775"/>
        <end position="841"/>
    </location>
</feature>
<dbReference type="InterPro" id="IPR029044">
    <property type="entry name" value="Nucleotide-diphossugar_trans"/>
</dbReference>
<evidence type="ECO:0000256" key="1">
    <source>
        <dbReference type="ARBA" id="ARBA00006739"/>
    </source>
</evidence>
<dbReference type="CDD" id="cd06423">
    <property type="entry name" value="CESA_like"/>
    <property type="match status" value="1"/>
</dbReference>
<dbReference type="EMBL" id="BMMX01000004">
    <property type="protein sequence ID" value="GGK83767.1"/>
    <property type="molecule type" value="Genomic_DNA"/>
</dbReference>
<protein>
    <submittedName>
        <fullName evidence="7">Bi-functional transferase/deacetylase</fullName>
    </submittedName>
</protein>
<evidence type="ECO:0000256" key="2">
    <source>
        <dbReference type="ARBA" id="ARBA00022676"/>
    </source>
</evidence>
<keyword evidence="3 7" id="KW-0808">Transferase</keyword>
<feature type="region of interest" description="Disordered" evidence="4">
    <location>
        <begin position="712"/>
        <end position="746"/>
    </location>
</feature>
<dbReference type="GO" id="GO:0005975">
    <property type="term" value="P:carbohydrate metabolic process"/>
    <property type="evidence" value="ECO:0007669"/>
    <property type="project" value="InterPro"/>
</dbReference>
<dbReference type="Proteomes" id="UP000656042">
    <property type="component" value="Unassembled WGS sequence"/>
</dbReference>
<dbReference type="Gene3D" id="3.20.20.370">
    <property type="entry name" value="Glycoside hydrolase/deacetylase"/>
    <property type="match status" value="1"/>
</dbReference>
<dbReference type="InterPro" id="IPR011330">
    <property type="entry name" value="Glyco_hydro/deAcase_b/a-brl"/>
</dbReference>
<dbReference type="Pfam" id="PF01522">
    <property type="entry name" value="Polysacc_deac_1"/>
    <property type="match status" value="1"/>
</dbReference>
<dbReference type="Pfam" id="PF13641">
    <property type="entry name" value="Glyco_tranf_2_3"/>
    <property type="match status" value="1"/>
</dbReference>
<dbReference type="SUPFAM" id="SSF88713">
    <property type="entry name" value="Glycoside hydrolase/deacetylase"/>
    <property type="match status" value="1"/>
</dbReference>
<feature type="transmembrane region" description="Helical" evidence="5">
    <location>
        <begin position="17"/>
        <end position="37"/>
    </location>
</feature>
<keyword evidence="5" id="KW-1133">Transmembrane helix</keyword>
<accession>A0A8J3BXA5</accession>
<dbReference type="PROSITE" id="PS51677">
    <property type="entry name" value="NODB"/>
    <property type="match status" value="1"/>
</dbReference>
<feature type="transmembrane region" description="Helical" evidence="5">
    <location>
        <begin position="641"/>
        <end position="661"/>
    </location>
</feature>
<dbReference type="Gene3D" id="3.90.550.10">
    <property type="entry name" value="Spore Coat Polysaccharide Biosynthesis Protein SpsA, Chain A"/>
    <property type="match status" value="1"/>
</dbReference>
<evidence type="ECO:0000259" key="6">
    <source>
        <dbReference type="PROSITE" id="PS51677"/>
    </source>
</evidence>
<evidence type="ECO:0000313" key="8">
    <source>
        <dbReference type="Proteomes" id="UP000656042"/>
    </source>
</evidence>
<feature type="transmembrane region" description="Helical" evidence="5">
    <location>
        <begin position="609"/>
        <end position="635"/>
    </location>
</feature>
<dbReference type="SUPFAM" id="SSF53448">
    <property type="entry name" value="Nucleotide-diphospho-sugar transferases"/>
    <property type="match status" value="1"/>
</dbReference>
<reference evidence="7" key="1">
    <citation type="journal article" date="2014" name="Int. J. Syst. Evol. Microbiol.">
        <title>Complete genome sequence of Corynebacterium casei LMG S-19264T (=DSM 44701T), isolated from a smear-ripened cheese.</title>
        <authorList>
            <consortium name="US DOE Joint Genome Institute (JGI-PGF)"/>
            <person name="Walter F."/>
            <person name="Albersmeier A."/>
            <person name="Kalinowski J."/>
            <person name="Ruckert C."/>
        </authorList>
    </citation>
    <scope>NUCLEOTIDE SEQUENCE</scope>
    <source>
        <strain evidence="7">CGMCC 4.7299</strain>
    </source>
</reference>
<evidence type="ECO:0000256" key="3">
    <source>
        <dbReference type="ARBA" id="ARBA00022679"/>
    </source>
</evidence>
<keyword evidence="5" id="KW-0812">Transmembrane</keyword>
<dbReference type="PANTHER" id="PTHR43630:SF1">
    <property type="entry name" value="POLY-BETA-1,6-N-ACETYL-D-GLUCOSAMINE SYNTHASE"/>
    <property type="match status" value="1"/>
</dbReference>
<dbReference type="InterPro" id="IPR002509">
    <property type="entry name" value="NODB_dom"/>
</dbReference>
<proteinExistence type="inferred from homology"/>
<name>A0A8J3BXA5_9ACTN</name>